<keyword evidence="4" id="KW-1133">Transmembrane helix</keyword>
<dbReference type="CDD" id="cd17416">
    <property type="entry name" value="MFS_NPF1_2"/>
    <property type="match status" value="1"/>
</dbReference>
<dbReference type="SUPFAM" id="SSF103473">
    <property type="entry name" value="MFS general substrate transporter"/>
    <property type="match status" value="2"/>
</dbReference>
<accession>N1QSW0</accession>
<protein>
    <recommendedName>
        <fullName evidence="7">Peptide transporter PTR1</fullName>
    </recommendedName>
</protein>
<proteinExistence type="inferred from homology"/>
<name>N1QSW0_AEGTA</name>
<keyword evidence="5" id="KW-0472">Membrane</keyword>
<comment type="subcellular location">
    <subcellularLocation>
        <location evidence="1">Membrane</location>
        <topology evidence="1">Multi-pass membrane protein</topology>
    </subcellularLocation>
</comment>
<evidence type="ECO:0000256" key="1">
    <source>
        <dbReference type="ARBA" id="ARBA00004141"/>
    </source>
</evidence>
<evidence type="ECO:0000256" key="4">
    <source>
        <dbReference type="ARBA" id="ARBA00022989"/>
    </source>
</evidence>
<sequence length="742" mass="82501">MDAAKPDLPQELEGHDANDGIIMEKTSTDETSSGEPVRNYRGWKAMPYVIGNETFEKLGTLGTLWNLLVYLTTVYHIKSVNAATILNFFSGTSNLATILGAFISDTYLGRYTTLAAATIASFIGMVLLTLTAALHSLHPPACTSEGQCEGPTPSQLAALMVSFFFLVVGAGGIRPCNLAFGADQFNPRTADGRRGIASFFNWYYFTFTIAMMLSATVIIYLQSDVNWALGLAVPAVLMGLSCVLFFMGTRLYVCVRPEGSPFTSFAQVLIAATRKRRLRRSHNTFELFDPPHQSKLVSKLAYTDQFTCLDKAAMRTTKDVLCSDEKTSANPWRLCTVQQVEEVKCLARIIPVWLSGIVYFVVITQLGTYVVFQAAQTDRRIIKSASFQIPQGSFIVFQMLALTVWIPVYDRVMVPTLFRFTKREGGITLLQRIGIGLALSVVTMLVSAAAGDRRRRTAMMSCFWLVPQQLLAGLSEAFTAIGLIEFYYRQFPENMRSVAGAFFFFEQHPGTYVVFQAAQTDRRIIKSASFQIPQGSFIVFQMLALTVWIPVYDRVMVPTLFRFTKREGGITLLQRIGIGLALSVVTMLVSAAVEHRRRRTAMMSCFWLVPQQLLAGLSEAFTAIGLIEFYYRQFPENMRSVAGAFFFLGLGLASFASGLMVIAVHRATSRRDGRPDWLAQDLDEGRVDLFYLVTAAIAAVNLIYFVACSWWYRFKKSDGDVNAGNDVELHESSKIAVNPAPV</sequence>
<keyword evidence="3" id="KW-0812">Transmembrane</keyword>
<dbReference type="AlphaFoldDB" id="N1QSW0"/>
<dbReference type="GO" id="GO:0016020">
    <property type="term" value="C:membrane"/>
    <property type="evidence" value="ECO:0007669"/>
    <property type="project" value="UniProtKB-SubCell"/>
</dbReference>
<dbReference type="InterPro" id="IPR036259">
    <property type="entry name" value="MFS_trans_sf"/>
</dbReference>
<evidence type="ECO:0000256" key="2">
    <source>
        <dbReference type="ARBA" id="ARBA00005982"/>
    </source>
</evidence>
<dbReference type="EnsemblPlants" id="EMT01658">
    <property type="protein sequence ID" value="EMT01658"/>
    <property type="gene ID" value="F775_52171"/>
</dbReference>
<reference evidence="6" key="1">
    <citation type="submission" date="2015-06" db="UniProtKB">
        <authorList>
            <consortium name="EnsemblPlants"/>
        </authorList>
    </citation>
    <scope>IDENTIFICATION</scope>
</reference>
<comment type="similarity">
    <text evidence="2">Belongs to the major facilitator superfamily. Proton-dependent oligopeptide transporter (POT/PTR) (TC 2.A.17) family.</text>
</comment>
<dbReference type="InterPro" id="IPR000109">
    <property type="entry name" value="POT_fam"/>
</dbReference>
<dbReference type="PANTHER" id="PTHR11654">
    <property type="entry name" value="OLIGOPEPTIDE TRANSPORTER-RELATED"/>
    <property type="match status" value="1"/>
</dbReference>
<evidence type="ECO:0000256" key="5">
    <source>
        <dbReference type="ARBA" id="ARBA00023136"/>
    </source>
</evidence>
<dbReference type="Gene3D" id="1.20.1250.20">
    <property type="entry name" value="MFS general substrate transporter like domains"/>
    <property type="match status" value="2"/>
</dbReference>
<dbReference type="GO" id="GO:0022857">
    <property type="term" value="F:transmembrane transporter activity"/>
    <property type="evidence" value="ECO:0007669"/>
    <property type="project" value="InterPro"/>
</dbReference>
<evidence type="ECO:0000313" key="6">
    <source>
        <dbReference type="EnsemblPlants" id="EMT01658"/>
    </source>
</evidence>
<organism evidence="6">
    <name type="scientific">Aegilops tauschii</name>
    <name type="common">Tausch's goatgrass</name>
    <name type="synonym">Aegilops squarrosa</name>
    <dbReference type="NCBI Taxonomy" id="37682"/>
    <lineage>
        <taxon>Eukaryota</taxon>
        <taxon>Viridiplantae</taxon>
        <taxon>Streptophyta</taxon>
        <taxon>Embryophyta</taxon>
        <taxon>Tracheophyta</taxon>
        <taxon>Spermatophyta</taxon>
        <taxon>Magnoliopsida</taxon>
        <taxon>Liliopsida</taxon>
        <taxon>Poales</taxon>
        <taxon>Poaceae</taxon>
        <taxon>BOP clade</taxon>
        <taxon>Pooideae</taxon>
        <taxon>Triticodae</taxon>
        <taxon>Triticeae</taxon>
        <taxon>Triticinae</taxon>
        <taxon>Aegilops</taxon>
    </lineage>
</organism>
<evidence type="ECO:0008006" key="7">
    <source>
        <dbReference type="Google" id="ProtNLM"/>
    </source>
</evidence>
<evidence type="ECO:0000256" key="3">
    <source>
        <dbReference type="ARBA" id="ARBA00022692"/>
    </source>
</evidence>
<dbReference type="Pfam" id="PF00854">
    <property type="entry name" value="PTR2"/>
    <property type="match status" value="2"/>
</dbReference>